<keyword evidence="2" id="KW-0238">DNA-binding</keyword>
<dbReference type="InterPro" id="IPR009057">
    <property type="entry name" value="Homeodomain-like_sf"/>
</dbReference>
<dbReference type="InterPro" id="IPR020449">
    <property type="entry name" value="Tscrpt_reg_AraC-type_HTH"/>
</dbReference>
<dbReference type="InterPro" id="IPR037923">
    <property type="entry name" value="HTH-like"/>
</dbReference>
<protein>
    <submittedName>
        <fullName evidence="5">Melibiose operon regulatory protein</fullName>
    </submittedName>
</protein>
<dbReference type="InterPro" id="IPR018060">
    <property type="entry name" value="HTH_AraC"/>
</dbReference>
<dbReference type="Pfam" id="PF12833">
    <property type="entry name" value="HTH_18"/>
    <property type="match status" value="1"/>
</dbReference>
<evidence type="ECO:0000313" key="5">
    <source>
        <dbReference type="EMBL" id="TLC99902.1"/>
    </source>
</evidence>
<dbReference type="PRINTS" id="PR00032">
    <property type="entry name" value="HTHARAC"/>
</dbReference>
<organism evidence="5 6">
    <name type="scientific">Robinsoniella peoriensis</name>
    <dbReference type="NCBI Taxonomy" id="180332"/>
    <lineage>
        <taxon>Bacteria</taxon>
        <taxon>Bacillati</taxon>
        <taxon>Bacillota</taxon>
        <taxon>Clostridia</taxon>
        <taxon>Lachnospirales</taxon>
        <taxon>Lachnospiraceae</taxon>
        <taxon>Robinsoniella</taxon>
    </lineage>
</organism>
<evidence type="ECO:0000313" key="6">
    <source>
        <dbReference type="Proteomes" id="UP000306509"/>
    </source>
</evidence>
<dbReference type="Proteomes" id="UP000306509">
    <property type="component" value="Unassembled WGS sequence"/>
</dbReference>
<dbReference type="PANTHER" id="PTHR43280:SF28">
    <property type="entry name" value="HTH-TYPE TRANSCRIPTIONAL ACTIVATOR RHAS"/>
    <property type="match status" value="1"/>
</dbReference>
<dbReference type="STRING" id="180332.GCA_000797495_00922"/>
<dbReference type="InterPro" id="IPR018062">
    <property type="entry name" value="HTH_AraC-typ_CS"/>
</dbReference>
<dbReference type="RefSeq" id="WP_138002937.1">
    <property type="nucleotide sequence ID" value="NZ_QGQD01000061.1"/>
</dbReference>
<dbReference type="Pfam" id="PF02311">
    <property type="entry name" value="AraC_binding"/>
    <property type="match status" value="1"/>
</dbReference>
<dbReference type="GO" id="GO:0043565">
    <property type="term" value="F:sequence-specific DNA binding"/>
    <property type="evidence" value="ECO:0007669"/>
    <property type="project" value="InterPro"/>
</dbReference>
<accession>A0A4U8Q721</accession>
<comment type="caution">
    <text evidence="5">The sequence shown here is derived from an EMBL/GenBank/DDBJ whole genome shotgun (WGS) entry which is preliminary data.</text>
</comment>
<proteinExistence type="predicted"/>
<evidence type="ECO:0000256" key="1">
    <source>
        <dbReference type="ARBA" id="ARBA00023015"/>
    </source>
</evidence>
<dbReference type="GO" id="GO:0003700">
    <property type="term" value="F:DNA-binding transcription factor activity"/>
    <property type="evidence" value="ECO:0007669"/>
    <property type="project" value="InterPro"/>
</dbReference>
<dbReference type="PROSITE" id="PS01124">
    <property type="entry name" value="HTH_ARAC_FAMILY_2"/>
    <property type="match status" value="1"/>
</dbReference>
<keyword evidence="1" id="KW-0805">Transcription regulation</keyword>
<feature type="domain" description="HTH araC/xylS-type" evidence="4">
    <location>
        <begin position="198"/>
        <end position="296"/>
    </location>
</feature>
<evidence type="ECO:0000259" key="4">
    <source>
        <dbReference type="PROSITE" id="PS01124"/>
    </source>
</evidence>
<dbReference type="PANTHER" id="PTHR43280">
    <property type="entry name" value="ARAC-FAMILY TRANSCRIPTIONAL REGULATOR"/>
    <property type="match status" value="1"/>
</dbReference>
<dbReference type="SUPFAM" id="SSF51215">
    <property type="entry name" value="Regulatory protein AraC"/>
    <property type="match status" value="1"/>
</dbReference>
<dbReference type="Gene3D" id="2.60.120.10">
    <property type="entry name" value="Jelly Rolls"/>
    <property type="match status" value="1"/>
</dbReference>
<keyword evidence="3" id="KW-0804">Transcription</keyword>
<reference evidence="5 6" key="1">
    <citation type="journal article" date="2019" name="Anaerobe">
        <title>Detection of Robinsoniella peoriensis in multiple bone samples of a trauma patient.</title>
        <authorList>
            <person name="Schrottner P."/>
            <person name="Hartwich K."/>
            <person name="Bunk B."/>
            <person name="Schober I."/>
            <person name="Helbig S."/>
            <person name="Rudolph W.W."/>
            <person name="Gunzer F."/>
        </authorList>
    </citation>
    <scope>NUCLEOTIDE SEQUENCE [LARGE SCALE GENOMIC DNA]</scope>
    <source>
        <strain evidence="5 6">DSM 106044</strain>
    </source>
</reference>
<keyword evidence="6" id="KW-1185">Reference proteome</keyword>
<evidence type="ECO:0000256" key="2">
    <source>
        <dbReference type="ARBA" id="ARBA00023125"/>
    </source>
</evidence>
<dbReference type="SMART" id="SM00342">
    <property type="entry name" value="HTH_ARAC"/>
    <property type="match status" value="1"/>
</dbReference>
<dbReference type="InterPro" id="IPR003313">
    <property type="entry name" value="AraC-bd"/>
</dbReference>
<dbReference type="InterPro" id="IPR014710">
    <property type="entry name" value="RmlC-like_jellyroll"/>
</dbReference>
<dbReference type="PROSITE" id="PS00041">
    <property type="entry name" value="HTH_ARAC_FAMILY_1"/>
    <property type="match status" value="1"/>
</dbReference>
<dbReference type="SUPFAM" id="SSF46689">
    <property type="entry name" value="Homeodomain-like"/>
    <property type="match status" value="2"/>
</dbReference>
<name>A0A4U8Q721_9FIRM</name>
<dbReference type="Gene3D" id="1.10.10.60">
    <property type="entry name" value="Homeodomain-like"/>
    <property type="match status" value="2"/>
</dbReference>
<dbReference type="EMBL" id="QGQD01000061">
    <property type="protein sequence ID" value="TLC99902.1"/>
    <property type="molecule type" value="Genomic_DNA"/>
</dbReference>
<evidence type="ECO:0000256" key="3">
    <source>
        <dbReference type="ARBA" id="ARBA00023163"/>
    </source>
</evidence>
<dbReference type="AlphaFoldDB" id="A0A4U8Q721"/>
<gene>
    <name evidence="5" type="primary">melR_13</name>
    <name evidence="5" type="ORF">DSM106044_03204</name>
</gene>
<sequence>METPIIKTDHTLKQLEEHGTSIYPILISTGLTLNLDMGIVPWHWHNDFELTYVESGHFHFSVSSDTFEMGPGEAVFINSKVLHQVKPAQNENPVYYSYTFAPEFISETMQSLIAAKYIIPLMQNGCVPYHIFNQSTSWEMICLSHIHKLNQAAASNGFEREFLVQHSLQQIFIDMIQNIPGLCTASASPVDSSHYSIMKIMLYIKKHYTESITLEDMANAANISKSSCNRLFHRILNMTPFGYLLEFRINQSKKLLKQETQSITEIAYACGFHDASYYCKAFRKQNGISPEKYRKNDWT</sequence>